<accession>A0ABR3P971</accession>
<dbReference type="InterPro" id="IPR002885">
    <property type="entry name" value="PPR_rpt"/>
</dbReference>
<feature type="region of interest" description="Disordered" evidence="6">
    <location>
        <begin position="567"/>
        <end position="591"/>
    </location>
</feature>
<feature type="repeat" description="PPR" evidence="5">
    <location>
        <begin position="498"/>
        <end position="532"/>
    </location>
</feature>
<evidence type="ECO:0000256" key="4">
    <source>
        <dbReference type="ARBA" id="ARBA00044511"/>
    </source>
</evidence>
<evidence type="ECO:0000256" key="1">
    <source>
        <dbReference type="ARBA" id="ARBA00006192"/>
    </source>
</evidence>
<comment type="similarity">
    <text evidence="1">Belongs to the CCM1 family.</text>
</comment>
<feature type="region of interest" description="Disordered" evidence="6">
    <location>
        <begin position="82"/>
        <end position="113"/>
    </location>
</feature>
<keyword evidence="2" id="KW-0677">Repeat</keyword>
<evidence type="ECO:0000256" key="6">
    <source>
        <dbReference type="SAM" id="MobiDB-lite"/>
    </source>
</evidence>
<evidence type="ECO:0000313" key="8">
    <source>
        <dbReference type="Proteomes" id="UP001562354"/>
    </source>
</evidence>
<feature type="region of interest" description="Disordered" evidence="6">
    <location>
        <begin position="41"/>
        <end position="70"/>
    </location>
</feature>
<dbReference type="NCBIfam" id="TIGR00756">
    <property type="entry name" value="PPR"/>
    <property type="match status" value="2"/>
</dbReference>
<feature type="repeat" description="PPR" evidence="5">
    <location>
        <begin position="633"/>
        <end position="667"/>
    </location>
</feature>
<proteinExistence type="inferred from homology"/>
<dbReference type="EMBL" id="JBFMKM010000012">
    <property type="protein sequence ID" value="KAL1302717.1"/>
    <property type="molecule type" value="Genomic_DNA"/>
</dbReference>
<dbReference type="GeneID" id="95976775"/>
<keyword evidence="8" id="KW-1185">Reference proteome</keyword>
<feature type="region of interest" description="Disordered" evidence="6">
    <location>
        <begin position="405"/>
        <end position="426"/>
    </location>
</feature>
<feature type="compositionally biased region" description="Basic and acidic residues" evidence="6">
    <location>
        <begin position="405"/>
        <end position="419"/>
    </location>
</feature>
<protein>
    <recommendedName>
        <fullName evidence="9">Pentatricopeptide repeat-containing protein</fullName>
    </recommendedName>
</protein>
<dbReference type="RefSeq" id="XP_069198993.1">
    <property type="nucleotide sequence ID" value="XM_069342493.1"/>
</dbReference>
<dbReference type="InterPro" id="IPR011990">
    <property type="entry name" value="TPR-like_helical_dom_sf"/>
</dbReference>
<comment type="subunit">
    <text evidence="4">Binds to mitochondrial small subunit 15S rRNA.</text>
</comment>
<name>A0ABR3P971_9PEZI</name>
<dbReference type="PROSITE" id="PS51375">
    <property type="entry name" value="PPR"/>
    <property type="match status" value="3"/>
</dbReference>
<comment type="caution">
    <text evidence="7">The sequence shown here is derived from an EMBL/GenBank/DDBJ whole genome shotgun (WGS) entry which is preliminary data.</text>
</comment>
<feature type="compositionally biased region" description="Polar residues" evidence="6">
    <location>
        <begin position="99"/>
        <end position="113"/>
    </location>
</feature>
<dbReference type="Proteomes" id="UP001562354">
    <property type="component" value="Unassembled WGS sequence"/>
</dbReference>
<evidence type="ECO:0000313" key="7">
    <source>
        <dbReference type="EMBL" id="KAL1302717.1"/>
    </source>
</evidence>
<feature type="compositionally biased region" description="Polar residues" evidence="6">
    <location>
        <begin position="577"/>
        <end position="586"/>
    </location>
</feature>
<dbReference type="Pfam" id="PF13041">
    <property type="entry name" value="PPR_2"/>
    <property type="match status" value="2"/>
</dbReference>
<reference evidence="7 8" key="1">
    <citation type="submission" date="2024-07" db="EMBL/GenBank/DDBJ databases">
        <title>Draft sequence of the Neodothiora populina.</title>
        <authorList>
            <person name="Drown D.D."/>
            <person name="Schuette U.S."/>
            <person name="Buechlein A.B."/>
            <person name="Rusch D.R."/>
            <person name="Winton L.W."/>
            <person name="Adams G.A."/>
        </authorList>
    </citation>
    <scope>NUCLEOTIDE SEQUENCE [LARGE SCALE GENOMIC DNA]</scope>
    <source>
        <strain evidence="7 8">CPC 39397</strain>
    </source>
</reference>
<feature type="repeat" description="PPR" evidence="5">
    <location>
        <begin position="789"/>
        <end position="823"/>
    </location>
</feature>
<comment type="function">
    <text evidence="3">Regulates mitochondrial small subunit maturation by controlling 15S rRNA 5'-end processing. Localizes to the 5' precursor of the 15S rRNA in a position that is subsequently occupied by mS47 in the mature yeast mtSSU. Uses structure and sequence-specific RNA recognition, binding to a single-stranded region of the precursor and specifically recognizing bases -6 to -1. The exchange of Ccm1 for mS47 is coupled to the irreversible removal of precursor rRNA that is accompanied by conformational changes of the mitoribosomal proteins uS5m and mS26. These conformational changes signal completion of 5'-end rRNA processing through protection of the mature 5'-end of the 15S rRNA and stabilization of mS47. The removal of the 5' precursor together with the dissociation of Ccm1 may be catalyzed by the 5'-3' exoribonuclease Pet127. Involved in the specific removal of group I introns in mitochondrial encoded transcripts.</text>
</comment>
<evidence type="ECO:0000256" key="2">
    <source>
        <dbReference type="ARBA" id="ARBA00022737"/>
    </source>
</evidence>
<organism evidence="7 8">
    <name type="scientific">Neodothiora populina</name>
    <dbReference type="NCBI Taxonomy" id="2781224"/>
    <lineage>
        <taxon>Eukaryota</taxon>
        <taxon>Fungi</taxon>
        <taxon>Dikarya</taxon>
        <taxon>Ascomycota</taxon>
        <taxon>Pezizomycotina</taxon>
        <taxon>Dothideomycetes</taxon>
        <taxon>Dothideomycetidae</taxon>
        <taxon>Dothideales</taxon>
        <taxon>Dothioraceae</taxon>
        <taxon>Neodothiora</taxon>
    </lineage>
</organism>
<dbReference type="PANTHER" id="PTHR47447:SF17">
    <property type="entry name" value="OS12G0638900 PROTEIN"/>
    <property type="match status" value="1"/>
</dbReference>
<evidence type="ECO:0000256" key="3">
    <source>
        <dbReference type="ARBA" id="ARBA00044493"/>
    </source>
</evidence>
<dbReference type="Gene3D" id="1.25.40.10">
    <property type="entry name" value="Tetratricopeptide repeat domain"/>
    <property type="match status" value="3"/>
</dbReference>
<evidence type="ECO:0000256" key="5">
    <source>
        <dbReference type="PROSITE-ProRule" id="PRU00708"/>
    </source>
</evidence>
<sequence length="890" mass="100140">MTVPYVCSACYHRMMRQSVQCAASKRQVAWASSQVIEDILSDSPPVPRTVRRPRYATTPRDSAPNDDFTSYIANAASSPKTIGRYSRQPRAVDSGPRPVTTSTETNRTSQSQRSYTAELEILVRNSQLLEAWDFFCEHYSSKDSPALARPSFRDVAKVRSGNVFAFLLARLVTAWNSRLNGADSDLLQLPSPSDVVKRFEQVGIATPATYMRTLASMSTALLKAGVTSTFDPEEYSRGVKEHMDLWRLCLQRDALAEKEQDQKPDADSHPSPWSFIPHDLLVHRRATHQDKRFDHNFALLVPVATSGLRSGTMAEKGRFNHLAASALVTYDLLNYVLPKCDVPSSSTEPYTGFIKSIDELFKHTTMDPARVSALSQRLQEFGLGSEEVQGLVTRLGHHVRQEANNEVHQDPSHSNDSEHTSQQLIRGIGRASERQDLDSLEKIWKKAQPFCRSQVDATSKDAVTKLYQQFLIAFFKLKRPQSALNIWNTMIKSNIEPSVHTWSIMMKGCQYSRDTHIMESLWHRMRQSGVQPDGLAWGTRIHGLLKTRLVQEGLRALEEMGREWIDAQKRRGRSAKNESSSAVGNNSREEVIDGIPKPDTAILNSALSALGNKFSKHIPDVLAWSKTFDIQPNIITFNTLINIYLAQERPEEAHQLLNSMAAANVQPDSNTFTILLNSMFYSSMLKGLSRAEQEETVMQYIASLESAGMAIDEKGYGLLVDRLLKEYGNLKAVQAVLAHMARSNVEPTTHIYTILMTYYFDSDPPDFQAADALWNQIRSRNHNYGAVLDVIFYDRMVEAYARHGNVGQTMAFLTRMSKEGKRPGWLAMAAVIKCLADNEEWDRLKQVVLDCHRQEGLLSTGLRGVKGQTDFWQLAADLGVLDDLGINVYR</sequence>
<gene>
    <name evidence="7" type="ORF">AAFC00_003073</name>
</gene>
<dbReference type="PANTHER" id="PTHR47447">
    <property type="entry name" value="OS03G0856100 PROTEIN"/>
    <property type="match status" value="1"/>
</dbReference>
<evidence type="ECO:0008006" key="9">
    <source>
        <dbReference type="Google" id="ProtNLM"/>
    </source>
</evidence>